<dbReference type="GO" id="GO:0016787">
    <property type="term" value="F:hydrolase activity"/>
    <property type="evidence" value="ECO:0007669"/>
    <property type="project" value="UniProtKB-KW"/>
</dbReference>
<organism evidence="3 4">
    <name type="scientific">Flavobacterium taihuense</name>
    <dbReference type="NCBI Taxonomy" id="2857508"/>
    <lineage>
        <taxon>Bacteria</taxon>
        <taxon>Pseudomonadati</taxon>
        <taxon>Bacteroidota</taxon>
        <taxon>Flavobacteriia</taxon>
        <taxon>Flavobacteriales</taxon>
        <taxon>Flavobacteriaceae</taxon>
        <taxon>Flavobacterium</taxon>
    </lineage>
</organism>
<evidence type="ECO:0000313" key="3">
    <source>
        <dbReference type="EMBL" id="MBW4361753.1"/>
    </source>
</evidence>
<name>A0ABS6XYK0_9FLAO</name>
<comment type="caution">
    <text evidence="3">The sequence shown here is derived from an EMBL/GenBank/DDBJ whole genome shotgun (WGS) entry which is preliminary data.</text>
</comment>
<gene>
    <name evidence="3" type="ORF">KZH69_14765</name>
</gene>
<dbReference type="PANTHER" id="PTHR10963">
    <property type="entry name" value="GLYCOSYL HYDROLASE-RELATED"/>
    <property type="match status" value="1"/>
</dbReference>
<evidence type="ECO:0000259" key="2">
    <source>
        <dbReference type="PROSITE" id="PS51762"/>
    </source>
</evidence>
<keyword evidence="4" id="KW-1185">Reference proteome</keyword>
<dbReference type="PANTHER" id="PTHR10963:SF55">
    <property type="entry name" value="GLYCOSIDE HYDROLASE FAMILY 16 PROTEIN"/>
    <property type="match status" value="1"/>
</dbReference>
<accession>A0ABS6XYK0</accession>
<dbReference type="InterPro" id="IPR000757">
    <property type="entry name" value="Beta-glucanase-like"/>
</dbReference>
<dbReference type="Proteomes" id="UP000812031">
    <property type="component" value="Unassembled WGS sequence"/>
</dbReference>
<evidence type="ECO:0000313" key="4">
    <source>
        <dbReference type="Proteomes" id="UP000812031"/>
    </source>
</evidence>
<dbReference type="RefSeq" id="WP_219318248.1">
    <property type="nucleotide sequence ID" value="NZ_JAHWYN010000014.1"/>
</dbReference>
<evidence type="ECO:0000256" key="1">
    <source>
        <dbReference type="ARBA" id="ARBA00006865"/>
    </source>
</evidence>
<feature type="domain" description="GH16" evidence="2">
    <location>
        <begin position="8"/>
        <end position="272"/>
    </location>
</feature>
<dbReference type="CDD" id="cd00413">
    <property type="entry name" value="Glyco_hydrolase_16"/>
    <property type="match status" value="1"/>
</dbReference>
<dbReference type="EMBL" id="JAHWYN010000014">
    <property type="protein sequence ID" value="MBW4361753.1"/>
    <property type="molecule type" value="Genomic_DNA"/>
</dbReference>
<dbReference type="Pfam" id="PF00722">
    <property type="entry name" value="Glyco_hydro_16"/>
    <property type="match status" value="1"/>
</dbReference>
<comment type="similarity">
    <text evidence="1">Belongs to the glycosyl hydrolase 16 family.</text>
</comment>
<dbReference type="InterPro" id="IPR050546">
    <property type="entry name" value="Glycosyl_Hydrlase_16"/>
</dbReference>
<protein>
    <submittedName>
        <fullName evidence="3">Glycoside hydrolase family 16 protein</fullName>
    </submittedName>
</protein>
<keyword evidence="3" id="KW-0378">Hydrolase</keyword>
<proteinExistence type="inferred from homology"/>
<reference evidence="3 4" key="1">
    <citation type="submission" date="2021-07" db="EMBL/GenBank/DDBJ databases">
        <title>Flavobacterium sp. nov. isolated from sediment on the Taihu Lake.</title>
        <authorList>
            <person name="Qu J.-H."/>
        </authorList>
    </citation>
    <scope>NUCLEOTIDE SEQUENCE [LARGE SCALE GENOMIC DNA]</scope>
    <source>
        <strain evidence="3 4">NAS39</strain>
    </source>
</reference>
<sequence length="272" mass="32043">MKLQFSKYDFPANSKIKENFVLEFNDEFVKDVIDTENWLPFYLPQWSSKEMSKPNYEINNRNLVLQITDEQKPWCPEFNGDIKCSSIQTGVFSGEVGSGIGQHKFNPNCVVREKQTTVKTYLPQYGFFEIRAKSLDTRSNVVALWMIGFEDSPEKSAEICIFEVKGCNVMKNKAKIGYGIHKFNDPKLKEDFYEEDFDIDVTQFHIYAAEWTPERVIFYIDNQEIREIRQSPNYPMQFMLGVYEIPTEIDDKKDKIYPKNFVIDYVRGYKHI</sequence>
<dbReference type="PROSITE" id="PS51762">
    <property type="entry name" value="GH16_2"/>
    <property type="match status" value="1"/>
</dbReference>